<accession>A0A1G5Z2L4</accession>
<evidence type="ECO:0000256" key="2">
    <source>
        <dbReference type="ARBA" id="ARBA00022801"/>
    </source>
</evidence>
<dbReference type="PANTHER" id="PTHR42693">
    <property type="entry name" value="ARYLSULFATASE FAMILY MEMBER"/>
    <property type="match status" value="1"/>
</dbReference>
<dbReference type="Gene3D" id="3.40.720.10">
    <property type="entry name" value="Alkaline Phosphatase, subunit A"/>
    <property type="match status" value="1"/>
</dbReference>
<dbReference type="PANTHER" id="PTHR42693:SF53">
    <property type="entry name" value="ENDO-4-O-SULFATASE"/>
    <property type="match status" value="1"/>
</dbReference>
<evidence type="ECO:0000313" key="4">
    <source>
        <dbReference type="EMBL" id="SDA88717.1"/>
    </source>
</evidence>
<dbReference type="Pfam" id="PF00884">
    <property type="entry name" value="Sulfatase"/>
    <property type="match status" value="1"/>
</dbReference>
<evidence type="ECO:0000313" key="5">
    <source>
        <dbReference type="Proteomes" id="UP000198756"/>
    </source>
</evidence>
<dbReference type="Proteomes" id="UP000198756">
    <property type="component" value="Unassembled WGS sequence"/>
</dbReference>
<evidence type="ECO:0000259" key="3">
    <source>
        <dbReference type="Pfam" id="PF00884"/>
    </source>
</evidence>
<dbReference type="InterPro" id="IPR017850">
    <property type="entry name" value="Alkaline_phosphatase_core_sf"/>
</dbReference>
<proteinExistence type="inferred from homology"/>
<keyword evidence="2" id="KW-0378">Hydrolase</keyword>
<sequence length="109" mass="12224">MPFSIFFGLLWLFIAPLETKLPDQPNIVLILADDLGWFDIDRMDQKIGDIIQKLRALGKLENTVFIFLSDNGTSAEMVNIPGDGKIGTVGQWTSLGQDWANVENTPLRF</sequence>
<dbReference type="InterPro" id="IPR050738">
    <property type="entry name" value="Sulfatase"/>
</dbReference>
<dbReference type="SUPFAM" id="SSF53649">
    <property type="entry name" value="Alkaline phosphatase-like"/>
    <property type="match status" value="1"/>
</dbReference>
<dbReference type="InterPro" id="IPR000917">
    <property type="entry name" value="Sulfatase_N"/>
</dbReference>
<dbReference type="GO" id="GO:0004065">
    <property type="term" value="F:arylsulfatase activity"/>
    <property type="evidence" value="ECO:0007669"/>
    <property type="project" value="TreeGrafter"/>
</dbReference>
<organism evidence="4 5">
    <name type="scientific">Algoriphagus alkaliphilus</name>
    <dbReference type="NCBI Taxonomy" id="279824"/>
    <lineage>
        <taxon>Bacteria</taxon>
        <taxon>Pseudomonadati</taxon>
        <taxon>Bacteroidota</taxon>
        <taxon>Cytophagia</taxon>
        <taxon>Cytophagales</taxon>
        <taxon>Cyclobacteriaceae</taxon>
        <taxon>Algoriphagus</taxon>
    </lineage>
</organism>
<comment type="similarity">
    <text evidence="1">Belongs to the sulfatase family.</text>
</comment>
<evidence type="ECO:0000256" key="1">
    <source>
        <dbReference type="ARBA" id="ARBA00008779"/>
    </source>
</evidence>
<dbReference type="AlphaFoldDB" id="A0A1G5Z2L4"/>
<dbReference type="EMBL" id="FMXE01000024">
    <property type="protein sequence ID" value="SDA88717.1"/>
    <property type="molecule type" value="Genomic_DNA"/>
</dbReference>
<protein>
    <submittedName>
        <fullName evidence="4">Sulfatase</fullName>
    </submittedName>
</protein>
<keyword evidence="5" id="KW-1185">Reference proteome</keyword>
<dbReference type="STRING" id="279824.SAMN03080617_03102"/>
<name>A0A1G5Z2L4_9BACT</name>
<reference evidence="5" key="1">
    <citation type="submission" date="2016-10" db="EMBL/GenBank/DDBJ databases">
        <authorList>
            <person name="Varghese N."/>
            <person name="Submissions S."/>
        </authorList>
    </citation>
    <scope>NUCLEOTIDE SEQUENCE [LARGE SCALE GENOMIC DNA]</scope>
    <source>
        <strain evidence="5">DSM 22703</strain>
    </source>
</reference>
<gene>
    <name evidence="4" type="ORF">SAMN03080617_03102</name>
</gene>
<feature type="domain" description="Sulfatase N-terminal" evidence="3">
    <location>
        <begin position="40"/>
        <end position="77"/>
    </location>
</feature>
<dbReference type="RefSeq" id="WP_092731637.1">
    <property type="nucleotide sequence ID" value="NZ_FMXE01000024.1"/>
</dbReference>